<gene>
    <name evidence="2" type="ORF">EV640_102213</name>
</gene>
<dbReference type="AlphaFoldDB" id="A0A4R7G6I9"/>
<protein>
    <submittedName>
        <fullName evidence="2">Uncharacterized protein</fullName>
    </submittedName>
</protein>
<evidence type="ECO:0000313" key="2">
    <source>
        <dbReference type="EMBL" id="TDS86918.1"/>
    </source>
</evidence>
<proteinExistence type="predicted"/>
<name>A0A4R7G6I9_9MICC</name>
<keyword evidence="3" id="KW-1185">Reference proteome</keyword>
<reference evidence="2 3" key="1">
    <citation type="submission" date="2019-03" db="EMBL/GenBank/DDBJ databases">
        <title>Genomic Encyclopedia of Type Strains, Phase III (KMG-III): the genomes of soil and plant-associated and newly described type strains.</title>
        <authorList>
            <person name="Whitman W."/>
        </authorList>
    </citation>
    <scope>NUCLEOTIDE SEQUENCE [LARGE SCALE GENOMIC DNA]</scope>
    <source>
        <strain evidence="2 3">DSM 27373</strain>
    </source>
</reference>
<evidence type="ECO:0000313" key="3">
    <source>
        <dbReference type="Proteomes" id="UP000294506"/>
    </source>
</evidence>
<organism evidence="2 3">
    <name type="scientific">Nesterenkonia aurantiaca</name>
    <dbReference type="NCBI Taxonomy" id="1436010"/>
    <lineage>
        <taxon>Bacteria</taxon>
        <taxon>Bacillati</taxon>
        <taxon>Actinomycetota</taxon>
        <taxon>Actinomycetes</taxon>
        <taxon>Micrococcales</taxon>
        <taxon>Micrococcaceae</taxon>
        <taxon>Nesterenkonia</taxon>
    </lineage>
</organism>
<dbReference type="EMBL" id="SOAN01000002">
    <property type="protein sequence ID" value="TDS86918.1"/>
    <property type="molecule type" value="Genomic_DNA"/>
</dbReference>
<comment type="caution">
    <text evidence="2">The sequence shown here is derived from an EMBL/GenBank/DDBJ whole genome shotgun (WGS) entry which is preliminary data.</text>
</comment>
<accession>A0A4R7G6I9</accession>
<feature type="region of interest" description="Disordered" evidence="1">
    <location>
        <begin position="137"/>
        <end position="172"/>
    </location>
</feature>
<evidence type="ECO:0000256" key="1">
    <source>
        <dbReference type="SAM" id="MobiDB-lite"/>
    </source>
</evidence>
<sequence length="172" mass="19369">MIRLITPFARIRWTDQFPELFLGTEDPDDVEGLRWYEEHQLKMSEGLLELALRRGVPCRQGLLLTRSSLLPLQRYMDARAAHFNALESDRAHGPQFVAGMRFTESTNAALSSARRAVELVLRHPRDRRIEAHWQALGGSSPAAGSQESLEPAAAADHLWTQPTGMRGRANSR</sequence>
<dbReference type="Proteomes" id="UP000294506">
    <property type="component" value="Unassembled WGS sequence"/>
</dbReference>